<dbReference type="OrthoDB" id="60033at2759"/>
<proteinExistence type="predicted"/>
<sequence length="1266" mass="140982">MSLWDPDDPVTPPIPPPPPPYEHEQQGYDADAGIQQRRLSLRSIPELRRASTRAEFGTLSLLDALDQDDRPTFAIDLSNVAPAVVYCNPVLAVAKDLLAKICGQESPTAIFENAASQAYHGFHGWLVGDPGNHEQEQRGKTYMFEGHIWAAITLGHLKVMSGVPNVWPRPGSVLDKPHSSPSSPANDRERKRPRHRPQIIRAPRIPTSKAPSAKQASYDYTLDPPPANMSEHLLYFRSVDWAHTPLGPMHKWSPQLRCIVNMILNNSYPSVLFWGEDVAMIYNEAYIEVIGLLHPCMGLSARFCAKEYWGHFQPLVDHINDTGEGISENDMPIFLDRHGFLEETYFSFQFIPILDNVGHVAGYYQPLVETTKYAMLERRVSGLVEIGSQTSKARDLATYWELVMNTLSNRISDKDAPFALLYAAEHQTCLEISSVSSPGSSNQPERCVLKGSIGVEADHLIAPSIIDMKDGSNVLLPYLFASAKSRKPKLVQLDQLDLPEAMLGIDWKGYGDPCRFIVICPIMPTTSERVQGFLILGINPRRPFDDDYQQFVQVLIRLLATSLASVVLFHEAIYQKEVAITQAAHTQEQLLSELQLKEKKFQRFAERADIAIYIIDPQTRQYIYRNQRWFEIFHVNIEDDDQDDIAKSWTRIVLPEDMVACEALFVRLVVDKVPLTVEIKTTIPFSPPAELVDPESEHHEHTIWILCSAYAELGPDGQIVEIVGNVTDISKQKWAESMQKIRTESALESKRHLELFIDSTSHEMRNPLSAIMQCADGILSSYCTPDGVCDMSSAASYTTLLEQTLDAAQTISGCAQHMKRIVDDVLTISKLDSGLLVITPIDAQPEQVANHAVKMFEAEAKAAGVDMKFEVEQSYRDLSINWVSLDPTRLLQVLINLVTNAIKFTRLEPIRLIEVSVGASASKPVSASDGVQFMDTKLADDDCHLTDDWKQGSLVYLQFSVKDTGRGLPEAERCNLFARFSQASPRTHINYGGSGLGLFISRRLTEMQGGAIGLSSEYGRGSIFSFYIKARRTATPNTPKEIDGMIPAQAPRLPTEPELNRDAMVKTLHVLIVEDNIVNQKVLAKQLKNLGCVVTVANHGGECLEFLTKTKHWKRDASSPAEPESQQQQQQQKQHTPSTEPPPDSSGTQNGSSSAEPPLELSLILMDWEMPVMNGLTAVSRIRELERSSHLISHIPVIGVTANARQQQIDAAMQAGMDDVVVKPFRVKELVVRMRAVLERGGIGASVGSGDLASIQEGEDDWGVRQ</sequence>
<dbReference type="InterPro" id="IPR004358">
    <property type="entry name" value="Sig_transdc_His_kin-like_C"/>
</dbReference>
<dbReference type="InterPro" id="IPR058846">
    <property type="entry name" value="PAS-like"/>
</dbReference>
<organism evidence="6 7">
    <name type="scientific">Pleomassaria siparia CBS 279.74</name>
    <dbReference type="NCBI Taxonomy" id="1314801"/>
    <lineage>
        <taxon>Eukaryota</taxon>
        <taxon>Fungi</taxon>
        <taxon>Dikarya</taxon>
        <taxon>Ascomycota</taxon>
        <taxon>Pezizomycotina</taxon>
        <taxon>Dothideomycetes</taxon>
        <taxon>Pleosporomycetidae</taxon>
        <taxon>Pleosporales</taxon>
        <taxon>Pleomassariaceae</taxon>
        <taxon>Pleomassaria</taxon>
    </lineage>
</organism>
<dbReference type="InterPro" id="IPR035965">
    <property type="entry name" value="PAS-like_dom_sf"/>
</dbReference>
<dbReference type="Proteomes" id="UP000799428">
    <property type="component" value="Unassembled WGS sequence"/>
</dbReference>
<evidence type="ECO:0000259" key="5">
    <source>
        <dbReference type="PROSITE" id="PS50110"/>
    </source>
</evidence>
<gene>
    <name evidence="6" type="ORF">K504DRAFT_410476</name>
</gene>
<dbReference type="GO" id="GO:0000155">
    <property type="term" value="F:phosphorelay sensor kinase activity"/>
    <property type="evidence" value="ECO:0007669"/>
    <property type="project" value="InterPro"/>
</dbReference>
<accession>A0A6G1K5C0</accession>
<dbReference type="Pfam" id="PF26131">
    <property type="entry name" value="PAS-like"/>
    <property type="match status" value="1"/>
</dbReference>
<keyword evidence="7" id="KW-1185">Reference proteome</keyword>
<reference evidence="6" key="1">
    <citation type="journal article" date="2020" name="Stud. Mycol.">
        <title>101 Dothideomycetes genomes: a test case for predicting lifestyles and emergence of pathogens.</title>
        <authorList>
            <person name="Haridas S."/>
            <person name="Albert R."/>
            <person name="Binder M."/>
            <person name="Bloem J."/>
            <person name="Labutti K."/>
            <person name="Salamov A."/>
            <person name="Andreopoulos B."/>
            <person name="Baker S."/>
            <person name="Barry K."/>
            <person name="Bills G."/>
            <person name="Bluhm B."/>
            <person name="Cannon C."/>
            <person name="Castanera R."/>
            <person name="Culley D."/>
            <person name="Daum C."/>
            <person name="Ezra D."/>
            <person name="Gonzalez J."/>
            <person name="Henrissat B."/>
            <person name="Kuo A."/>
            <person name="Liang C."/>
            <person name="Lipzen A."/>
            <person name="Lutzoni F."/>
            <person name="Magnuson J."/>
            <person name="Mondo S."/>
            <person name="Nolan M."/>
            <person name="Ohm R."/>
            <person name="Pangilinan J."/>
            <person name="Park H.-J."/>
            <person name="Ramirez L."/>
            <person name="Alfaro M."/>
            <person name="Sun H."/>
            <person name="Tritt A."/>
            <person name="Yoshinaga Y."/>
            <person name="Zwiers L.-H."/>
            <person name="Turgeon B."/>
            <person name="Goodwin S."/>
            <person name="Spatafora J."/>
            <person name="Crous P."/>
            <person name="Grigoriev I."/>
        </authorList>
    </citation>
    <scope>NUCLEOTIDE SEQUENCE</scope>
    <source>
        <strain evidence="6">CBS 279.74</strain>
    </source>
</reference>
<feature type="domain" description="Response regulatory" evidence="5">
    <location>
        <begin position="1069"/>
        <end position="1238"/>
    </location>
</feature>
<evidence type="ECO:0000256" key="3">
    <source>
        <dbReference type="SAM" id="MobiDB-lite"/>
    </source>
</evidence>
<feature type="region of interest" description="Disordered" evidence="3">
    <location>
        <begin position="170"/>
        <end position="216"/>
    </location>
</feature>
<dbReference type="SUPFAM" id="SSF55874">
    <property type="entry name" value="ATPase domain of HSP90 chaperone/DNA topoisomerase II/histidine kinase"/>
    <property type="match status" value="1"/>
</dbReference>
<dbReference type="SUPFAM" id="SSF47384">
    <property type="entry name" value="Homodimeric domain of signal transducing histidine kinase"/>
    <property type="match status" value="1"/>
</dbReference>
<dbReference type="InterPro" id="IPR001789">
    <property type="entry name" value="Sig_transdc_resp-reg_receiver"/>
</dbReference>
<dbReference type="Gene3D" id="3.30.565.10">
    <property type="entry name" value="Histidine kinase-like ATPase, C-terminal domain"/>
    <property type="match status" value="1"/>
</dbReference>
<dbReference type="Gene3D" id="1.10.287.130">
    <property type="match status" value="1"/>
</dbReference>
<dbReference type="PRINTS" id="PR00344">
    <property type="entry name" value="BCTRLSENSOR"/>
</dbReference>
<protein>
    <submittedName>
        <fullName evidence="6">Uncharacterized protein</fullName>
    </submittedName>
</protein>
<dbReference type="AlphaFoldDB" id="A0A6G1K5C0"/>
<dbReference type="InterPro" id="IPR036097">
    <property type="entry name" value="HisK_dim/P_sf"/>
</dbReference>
<feature type="compositionally biased region" description="Pro residues" evidence="3">
    <location>
        <begin position="9"/>
        <end position="20"/>
    </location>
</feature>
<dbReference type="EMBL" id="MU005773">
    <property type="protein sequence ID" value="KAF2707813.1"/>
    <property type="molecule type" value="Genomic_DNA"/>
</dbReference>
<dbReference type="PANTHER" id="PTHR43719">
    <property type="entry name" value="TWO-COMPONENT HISTIDINE KINASE"/>
    <property type="match status" value="1"/>
</dbReference>
<keyword evidence="1 2" id="KW-0597">Phosphoprotein</keyword>
<evidence type="ECO:0000256" key="2">
    <source>
        <dbReference type="PROSITE-ProRule" id="PRU00169"/>
    </source>
</evidence>
<dbReference type="InterPro" id="IPR050956">
    <property type="entry name" value="2C_system_His_kinase"/>
</dbReference>
<evidence type="ECO:0000313" key="7">
    <source>
        <dbReference type="Proteomes" id="UP000799428"/>
    </source>
</evidence>
<dbReference type="Pfam" id="PF00512">
    <property type="entry name" value="HisKA"/>
    <property type="match status" value="1"/>
</dbReference>
<dbReference type="PROSITE" id="PS50110">
    <property type="entry name" value="RESPONSE_REGULATORY"/>
    <property type="match status" value="1"/>
</dbReference>
<dbReference type="CDD" id="cd00082">
    <property type="entry name" value="HisKA"/>
    <property type="match status" value="1"/>
</dbReference>
<dbReference type="InterPro" id="IPR003661">
    <property type="entry name" value="HisK_dim/P_dom"/>
</dbReference>
<dbReference type="InterPro" id="IPR011006">
    <property type="entry name" value="CheY-like_superfamily"/>
</dbReference>
<dbReference type="InterPro" id="IPR003594">
    <property type="entry name" value="HATPase_dom"/>
</dbReference>
<dbReference type="Gene3D" id="3.40.50.2300">
    <property type="match status" value="1"/>
</dbReference>
<dbReference type="CDD" id="cd17546">
    <property type="entry name" value="REC_hyHK_CKI1_RcsC-like"/>
    <property type="match status" value="1"/>
</dbReference>
<dbReference type="Pfam" id="PF00072">
    <property type="entry name" value="Response_reg"/>
    <property type="match status" value="1"/>
</dbReference>
<dbReference type="SUPFAM" id="SSF52172">
    <property type="entry name" value="CheY-like"/>
    <property type="match status" value="1"/>
</dbReference>
<feature type="modified residue" description="4-aspartylphosphate" evidence="2">
    <location>
        <position position="1167"/>
    </location>
</feature>
<dbReference type="InterPro" id="IPR005467">
    <property type="entry name" value="His_kinase_dom"/>
</dbReference>
<dbReference type="InterPro" id="IPR036890">
    <property type="entry name" value="HATPase_C_sf"/>
</dbReference>
<dbReference type="PROSITE" id="PS50109">
    <property type="entry name" value="HIS_KIN"/>
    <property type="match status" value="1"/>
</dbReference>
<dbReference type="SMART" id="SM00388">
    <property type="entry name" value="HisKA"/>
    <property type="match status" value="1"/>
</dbReference>
<dbReference type="SMART" id="SM00448">
    <property type="entry name" value="REC"/>
    <property type="match status" value="1"/>
</dbReference>
<evidence type="ECO:0000256" key="1">
    <source>
        <dbReference type="ARBA" id="ARBA00022553"/>
    </source>
</evidence>
<feature type="domain" description="Histidine kinase" evidence="4">
    <location>
        <begin position="759"/>
        <end position="1032"/>
    </location>
</feature>
<evidence type="ECO:0000259" key="4">
    <source>
        <dbReference type="PROSITE" id="PS50109"/>
    </source>
</evidence>
<dbReference type="Gene3D" id="3.30.450.20">
    <property type="entry name" value="PAS domain"/>
    <property type="match status" value="2"/>
</dbReference>
<dbReference type="PANTHER" id="PTHR43719:SF30">
    <property type="entry name" value="TWO-COMPONENT SYSTEM RESPONSE REGULATOR"/>
    <property type="match status" value="1"/>
</dbReference>
<dbReference type="Pfam" id="PF02518">
    <property type="entry name" value="HATPase_c"/>
    <property type="match status" value="1"/>
</dbReference>
<name>A0A6G1K5C0_9PLEO</name>
<feature type="region of interest" description="Disordered" evidence="3">
    <location>
        <begin position="1114"/>
        <end position="1156"/>
    </location>
</feature>
<feature type="region of interest" description="Disordered" evidence="3">
    <location>
        <begin position="1"/>
        <end position="32"/>
    </location>
</feature>
<dbReference type="SMART" id="SM00387">
    <property type="entry name" value="HATPase_c"/>
    <property type="match status" value="1"/>
</dbReference>
<evidence type="ECO:0000313" key="6">
    <source>
        <dbReference type="EMBL" id="KAF2707813.1"/>
    </source>
</evidence>
<dbReference type="SUPFAM" id="SSF55785">
    <property type="entry name" value="PYP-like sensor domain (PAS domain)"/>
    <property type="match status" value="1"/>
</dbReference>